<name>A0A448ZKZ2_9STRA</name>
<evidence type="ECO:0000313" key="2">
    <source>
        <dbReference type="EMBL" id="VEU42706.1"/>
    </source>
</evidence>
<protein>
    <submittedName>
        <fullName evidence="2">Uncharacterized protein</fullName>
    </submittedName>
</protein>
<evidence type="ECO:0000256" key="1">
    <source>
        <dbReference type="SAM" id="MobiDB-lite"/>
    </source>
</evidence>
<evidence type="ECO:0000313" key="3">
    <source>
        <dbReference type="Proteomes" id="UP000291116"/>
    </source>
</evidence>
<dbReference type="Proteomes" id="UP000291116">
    <property type="component" value="Unassembled WGS sequence"/>
</dbReference>
<feature type="region of interest" description="Disordered" evidence="1">
    <location>
        <begin position="1"/>
        <end position="34"/>
    </location>
</feature>
<proteinExistence type="predicted"/>
<sequence>MSEEANCTQITTGQTTSEQNGTKNTTSLTPSKPNYTTHIHATKHSAMKPFLPFLGLLAAAVPVSASVEVEGFLCGTPGINGGRPLSGSYGMGDEFQICVVPTSPGFSTVGFRSVTCWSGSGSGYEQVLVGTSGELPQPFSEIRRSVEGARSLDGSRVAGPDAIAISVFATERFFPSDSEVVFRCTGEVELSSTTFEPEVVVMESFSVGSGGRG</sequence>
<reference evidence="2 3" key="1">
    <citation type="submission" date="2019-01" db="EMBL/GenBank/DDBJ databases">
        <authorList>
            <person name="Ferrante I. M."/>
        </authorList>
    </citation>
    <scope>NUCLEOTIDE SEQUENCE [LARGE SCALE GENOMIC DNA]</scope>
    <source>
        <strain evidence="2 3">B856</strain>
    </source>
</reference>
<organism evidence="2 3">
    <name type="scientific">Pseudo-nitzschia multistriata</name>
    <dbReference type="NCBI Taxonomy" id="183589"/>
    <lineage>
        <taxon>Eukaryota</taxon>
        <taxon>Sar</taxon>
        <taxon>Stramenopiles</taxon>
        <taxon>Ochrophyta</taxon>
        <taxon>Bacillariophyta</taxon>
        <taxon>Bacillariophyceae</taxon>
        <taxon>Bacillariophycidae</taxon>
        <taxon>Bacillariales</taxon>
        <taxon>Bacillariaceae</taxon>
        <taxon>Pseudo-nitzschia</taxon>
    </lineage>
</organism>
<dbReference type="EMBL" id="CAACVS010000470">
    <property type="protein sequence ID" value="VEU42706.1"/>
    <property type="molecule type" value="Genomic_DNA"/>
</dbReference>
<dbReference type="AlphaFoldDB" id="A0A448ZKZ2"/>
<accession>A0A448ZKZ2</accession>
<keyword evidence="3" id="KW-1185">Reference proteome</keyword>
<gene>
    <name evidence="2" type="ORF">PSNMU_V1.4_AUG-EV-PASAV3_0096920</name>
</gene>